<evidence type="ECO:0000256" key="1">
    <source>
        <dbReference type="SAM" id="Phobius"/>
    </source>
</evidence>
<protein>
    <submittedName>
        <fullName evidence="2">Uncharacterized protein</fullName>
    </submittedName>
</protein>
<evidence type="ECO:0000313" key="3">
    <source>
        <dbReference type="Proteomes" id="UP000305874"/>
    </source>
</evidence>
<name>A0A5S3Z0K9_9GAMM</name>
<reference evidence="3" key="2">
    <citation type="submission" date="2019-06" db="EMBL/GenBank/DDBJ databases">
        <title>Co-occurence of chitin degradation, pigmentation and bioactivity in marine Pseudoalteromonas.</title>
        <authorList>
            <person name="Sonnenschein E.C."/>
            <person name="Bech P.K."/>
        </authorList>
    </citation>
    <scope>NUCLEOTIDE SEQUENCE [LARGE SCALE GENOMIC DNA]</scope>
    <source>
        <strain evidence="3">S2897</strain>
    </source>
</reference>
<reference evidence="2 3" key="1">
    <citation type="submission" date="2017-12" db="EMBL/GenBank/DDBJ databases">
        <authorList>
            <person name="Paulsen S."/>
            <person name="Gram L.K."/>
        </authorList>
    </citation>
    <scope>NUCLEOTIDE SEQUENCE [LARGE SCALE GENOMIC DNA]</scope>
    <source>
        <strain evidence="2 3">S2897</strain>
    </source>
</reference>
<accession>A0A5S3Z0K9</accession>
<dbReference type="EMBL" id="PNCG01000018">
    <property type="protein sequence ID" value="TMP85789.1"/>
    <property type="molecule type" value="Genomic_DNA"/>
</dbReference>
<dbReference type="AlphaFoldDB" id="A0A5S3Z0K9"/>
<keyword evidence="1" id="KW-0472">Membrane</keyword>
<evidence type="ECO:0000313" key="2">
    <source>
        <dbReference type="EMBL" id="TMP85789.1"/>
    </source>
</evidence>
<proteinExistence type="predicted"/>
<comment type="caution">
    <text evidence="2">The sequence shown here is derived from an EMBL/GenBank/DDBJ whole genome shotgun (WGS) entry which is preliminary data.</text>
</comment>
<dbReference type="Proteomes" id="UP000305874">
    <property type="component" value="Unassembled WGS sequence"/>
</dbReference>
<keyword evidence="1" id="KW-0812">Transmembrane</keyword>
<feature type="transmembrane region" description="Helical" evidence="1">
    <location>
        <begin position="21"/>
        <end position="45"/>
    </location>
</feature>
<organism evidence="2 3">
    <name type="scientific">Pseudoalteromonas ruthenica</name>
    <dbReference type="NCBI Taxonomy" id="151081"/>
    <lineage>
        <taxon>Bacteria</taxon>
        <taxon>Pseudomonadati</taxon>
        <taxon>Pseudomonadota</taxon>
        <taxon>Gammaproteobacteria</taxon>
        <taxon>Alteromonadales</taxon>
        <taxon>Pseudoalteromonadaceae</taxon>
        <taxon>Pseudoalteromonas</taxon>
    </lineage>
</organism>
<sequence length="81" mass="9383">MVGMLNLKRAVEDRLKEPYKIDLLAMGLCGPNAFFILCCNLHVAIWGSESGKVPLHSYNRKRHLTLSDFMTYYYRFVVAKK</sequence>
<keyword evidence="1" id="KW-1133">Transmembrane helix</keyword>
<gene>
    <name evidence="2" type="ORF">CWC05_16375</name>
</gene>